<name>A0A0A2WH47_9GAMM</name>
<gene>
    <name evidence="9" type="primary">secE</name>
    <name evidence="10" type="ORF">LF41_2771</name>
</gene>
<dbReference type="PROSITE" id="PS01067">
    <property type="entry name" value="SECE_SEC61G"/>
    <property type="match status" value="1"/>
</dbReference>
<dbReference type="AlphaFoldDB" id="A0A0A2WH47"/>
<evidence type="ECO:0000256" key="5">
    <source>
        <dbReference type="ARBA" id="ARBA00022927"/>
    </source>
</evidence>
<dbReference type="GO" id="GO:0009306">
    <property type="term" value="P:protein secretion"/>
    <property type="evidence" value="ECO:0007669"/>
    <property type="project" value="UniProtKB-UniRule"/>
</dbReference>
<keyword evidence="3 9" id="KW-1003">Cell membrane</keyword>
<dbReference type="EMBL" id="JRKJ01000007">
    <property type="protein sequence ID" value="KGQ19516.1"/>
    <property type="molecule type" value="Genomic_DNA"/>
</dbReference>
<sequence length="123" mass="13431">MNSKVEQPKAASTGDVVKIALAVLLVAAGVFAFYWWPDAQWRWLAVVGGLVAGFAVFMTSGKGAQTREFFTESRFELRKVVWPTRQEAGRATVMIVIAVTVISLILALFDWIIQSGVKALLGS</sequence>
<comment type="subcellular location">
    <subcellularLocation>
        <location evidence="1">Membrane</location>
    </subcellularLocation>
</comment>
<feature type="transmembrane region" description="Helical" evidence="9">
    <location>
        <begin position="93"/>
        <end position="113"/>
    </location>
</feature>
<dbReference type="GO" id="GO:0065002">
    <property type="term" value="P:intracellular protein transmembrane transport"/>
    <property type="evidence" value="ECO:0007669"/>
    <property type="project" value="UniProtKB-UniRule"/>
</dbReference>
<dbReference type="GO" id="GO:0043952">
    <property type="term" value="P:protein transport by the Sec complex"/>
    <property type="evidence" value="ECO:0007669"/>
    <property type="project" value="UniProtKB-UniRule"/>
</dbReference>
<protein>
    <recommendedName>
        <fullName evidence="9">Protein translocase subunit SecE</fullName>
    </recommendedName>
</protein>
<evidence type="ECO:0000256" key="3">
    <source>
        <dbReference type="ARBA" id="ARBA00022475"/>
    </source>
</evidence>
<comment type="function">
    <text evidence="9">Essential subunit of the Sec protein translocation channel SecYEG. Clamps together the 2 halves of SecY. May contact the channel plug during translocation.</text>
</comment>
<evidence type="ECO:0000256" key="2">
    <source>
        <dbReference type="ARBA" id="ARBA00022448"/>
    </source>
</evidence>
<dbReference type="STRING" id="1300345.LF41_2771"/>
<dbReference type="InterPro" id="IPR005807">
    <property type="entry name" value="SecE_bac"/>
</dbReference>
<evidence type="ECO:0000256" key="4">
    <source>
        <dbReference type="ARBA" id="ARBA00022692"/>
    </source>
</evidence>
<feature type="transmembrane region" description="Helical" evidence="9">
    <location>
        <begin position="41"/>
        <end position="59"/>
    </location>
</feature>
<evidence type="ECO:0000256" key="1">
    <source>
        <dbReference type="ARBA" id="ARBA00004370"/>
    </source>
</evidence>
<dbReference type="PANTHER" id="PTHR33910">
    <property type="entry name" value="PROTEIN TRANSLOCASE SUBUNIT SECE"/>
    <property type="match status" value="1"/>
</dbReference>
<evidence type="ECO:0000256" key="6">
    <source>
        <dbReference type="ARBA" id="ARBA00022989"/>
    </source>
</evidence>
<proteinExistence type="inferred from homology"/>
<comment type="similarity">
    <text evidence="9">Belongs to the SecE/SEC61-gamma family.</text>
</comment>
<dbReference type="InterPro" id="IPR001901">
    <property type="entry name" value="Translocase_SecE/Sec61-g"/>
</dbReference>
<evidence type="ECO:0000313" key="11">
    <source>
        <dbReference type="Proteomes" id="UP000030518"/>
    </source>
</evidence>
<keyword evidence="4 9" id="KW-0812">Transmembrane</keyword>
<dbReference type="PRINTS" id="PR01650">
    <property type="entry name" value="SECETRNLCASE"/>
</dbReference>
<dbReference type="NCBIfam" id="TIGR00964">
    <property type="entry name" value="secE_bact"/>
    <property type="match status" value="1"/>
</dbReference>
<comment type="subunit">
    <text evidence="9">Component of the Sec protein translocase complex. Heterotrimer consisting of SecY, SecE and SecG subunits. The heterotrimers can form oligomers, although 1 heterotrimer is thought to be able to translocate proteins. Interacts with the ribosome. Interacts with SecDF, and other proteins may be involved. Interacts with SecA.</text>
</comment>
<comment type="caution">
    <text evidence="10">The sequence shown here is derived from an EMBL/GenBank/DDBJ whole genome shotgun (WGS) entry which is preliminary data.</text>
</comment>
<evidence type="ECO:0000256" key="9">
    <source>
        <dbReference type="HAMAP-Rule" id="MF_00422"/>
    </source>
</evidence>
<organism evidence="10 11">
    <name type="scientific">Lysobacter dokdonensis DS-58</name>
    <dbReference type="NCBI Taxonomy" id="1300345"/>
    <lineage>
        <taxon>Bacteria</taxon>
        <taxon>Pseudomonadati</taxon>
        <taxon>Pseudomonadota</taxon>
        <taxon>Gammaproteobacteria</taxon>
        <taxon>Lysobacterales</taxon>
        <taxon>Lysobacteraceae</taxon>
        <taxon>Noviluteimonas</taxon>
    </lineage>
</organism>
<dbReference type="GO" id="GO:0008320">
    <property type="term" value="F:protein transmembrane transporter activity"/>
    <property type="evidence" value="ECO:0007669"/>
    <property type="project" value="UniProtKB-UniRule"/>
</dbReference>
<dbReference type="PATRIC" id="fig|1300345.3.peg.1330"/>
<evidence type="ECO:0000256" key="8">
    <source>
        <dbReference type="ARBA" id="ARBA00023136"/>
    </source>
</evidence>
<dbReference type="OrthoDB" id="9806365at2"/>
<dbReference type="Proteomes" id="UP000030518">
    <property type="component" value="Unassembled WGS sequence"/>
</dbReference>
<accession>A0A0A2WH47</accession>
<dbReference type="PANTHER" id="PTHR33910:SF1">
    <property type="entry name" value="PROTEIN TRANSLOCASE SUBUNIT SECE"/>
    <property type="match status" value="1"/>
</dbReference>
<keyword evidence="8 9" id="KW-0472">Membrane</keyword>
<evidence type="ECO:0000256" key="7">
    <source>
        <dbReference type="ARBA" id="ARBA00023010"/>
    </source>
</evidence>
<evidence type="ECO:0000313" key="10">
    <source>
        <dbReference type="EMBL" id="KGQ19516.1"/>
    </source>
</evidence>
<dbReference type="eggNOG" id="COG0690">
    <property type="taxonomic scope" value="Bacteria"/>
</dbReference>
<dbReference type="HAMAP" id="MF_00422">
    <property type="entry name" value="SecE"/>
    <property type="match status" value="1"/>
</dbReference>
<comment type="caution">
    <text evidence="9">Lacks conserved residue(s) required for the propagation of feature annotation.</text>
</comment>
<dbReference type="Gene3D" id="1.20.5.1030">
    <property type="entry name" value="Preprotein translocase secy subunit"/>
    <property type="match status" value="1"/>
</dbReference>
<dbReference type="GO" id="GO:0006605">
    <property type="term" value="P:protein targeting"/>
    <property type="evidence" value="ECO:0007669"/>
    <property type="project" value="UniProtKB-UniRule"/>
</dbReference>
<dbReference type="GO" id="GO:0005886">
    <property type="term" value="C:plasma membrane"/>
    <property type="evidence" value="ECO:0007669"/>
    <property type="project" value="UniProtKB-UniRule"/>
</dbReference>
<dbReference type="RefSeq" id="WP_036167796.1">
    <property type="nucleotide sequence ID" value="NZ_JRKJ01000007.1"/>
</dbReference>
<dbReference type="InterPro" id="IPR038379">
    <property type="entry name" value="SecE_sf"/>
</dbReference>
<feature type="transmembrane region" description="Helical" evidence="9">
    <location>
        <begin position="16"/>
        <end position="35"/>
    </location>
</feature>
<reference evidence="10 11" key="1">
    <citation type="submission" date="2014-09" db="EMBL/GenBank/DDBJ databases">
        <title>Genome sequences of Lysobacter dokdonensis DS-58.</title>
        <authorList>
            <person name="Kim J.F."/>
            <person name="Kwak M.-J."/>
        </authorList>
    </citation>
    <scope>NUCLEOTIDE SEQUENCE [LARGE SCALE GENOMIC DNA]</scope>
    <source>
        <strain evidence="10 11">DS-58</strain>
    </source>
</reference>
<keyword evidence="6 9" id="KW-1133">Transmembrane helix</keyword>
<keyword evidence="7 9" id="KW-0811">Translocation</keyword>
<keyword evidence="2 9" id="KW-0813">Transport</keyword>
<dbReference type="Pfam" id="PF00584">
    <property type="entry name" value="SecE"/>
    <property type="match status" value="1"/>
</dbReference>
<keyword evidence="5 9" id="KW-0653">Protein transport</keyword>
<keyword evidence="11" id="KW-1185">Reference proteome</keyword>